<keyword evidence="2" id="KW-0732">Signal</keyword>
<feature type="compositionally biased region" description="Low complexity" evidence="1">
    <location>
        <begin position="35"/>
        <end position="50"/>
    </location>
</feature>
<sequence length="430" mass="47542">MQRSLAAVVGLVLVLSSCTAEPVASPPKPKLTGWPAPSAEPSRSAASRAAQVAMPEAAGRRRLAAVPAEPASCVQPGPEADQMRAVPSTSPSWRTLWVDERDQRFWDLDVAADGAVWVRSTWGPDEEETGVRRWHRGAWRTFDREPIEYGSQDEAVALSATSARQAWVFGGTTLIGEELRLFLGTLHDDRWRDVVFTDEEKFELDPETMDARGAWAVVGPTTLLRWTGKTWRREELSSPISILRGEGDTVWGLGESGAMRRQSDGWRQVRLPELGGPALDSLPEPWMTGLAVLGPDDVWAIANVGWGVDSEEHEGEPVRARPVALHGNGSRWRCVWGPMHRTFGQAEPDGRGGLWVVAETRSKPSELWHLSDGRWTKEGLPAPQGRYAHPEQLVKRPGKAEVYVSGYVSEAEDPNASFDQRDRGALWRTK</sequence>
<feature type="region of interest" description="Disordered" evidence="1">
    <location>
        <begin position="21"/>
        <end position="88"/>
    </location>
</feature>
<protein>
    <recommendedName>
        <fullName evidence="5">Lipoprotein</fullName>
    </recommendedName>
</protein>
<evidence type="ECO:0000256" key="1">
    <source>
        <dbReference type="SAM" id="MobiDB-lite"/>
    </source>
</evidence>
<dbReference type="Proteomes" id="UP001500630">
    <property type="component" value="Unassembled WGS sequence"/>
</dbReference>
<feature type="chain" id="PRO_5045119991" description="Lipoprotein" evidence="2">
    <location>
        <begin position="21"/>
        <end position="430"/>
    </location>
</feature>
<evidence type="ECO:0000313" key="4">
    <source>
        <dbReference type="Proteomes" id="UP001500630"/>
    </source>
</evidence>
<organism evidence="3 4">
    <name type="scientific">Nonomuraea rosea</name>
    <dbReference type="NCBI Taxonomy" id="638574"/>
    <lineage>
        <taxon>Bacteria</taxon>
        <taxon>Bacillati</taxon>
        <taxon>Actinomycetota</taxon>
        <taxon>Actinomycetes</taxon>
        <taxon>Streptosporangiales</taxon>
        <taxon>Streptosporangiaceae</taxon>
        <taxon>Nonomuraea</taxon>
    </lineage>
</organism>
<keyword evidence="4" id="KW-1185">Reference proteome</keyword>
<evidence type="ECO:0008006" key="5">
    <source>
        <dbReference type="Google" id="ProtNLM"/>
    </source>
</evidence>
<feature type="signal peptide" evidence="2">
    <location>
        <begin position="1"/>
        <end position="20"/>
    </location>
</feature>
<reference evidence="4" key="1">
    <citation type="journal article" date="2019" name="Int. J. Syst. Evol. Microbiol.">
        <title>The Global Catalogue of Microorganisms (GCM) 10K type strain sequencing project: providing services to taxonomists for standard genome sequencing and annotation.</title>
        <authorList>
            <consortium name="The Broad Institute Genomics Platform"/>
            <consortium name="The Broad Institute Genome Sequencing Center for Infectious Disease"/>
            <person name="Wu L."/>
            <person name="Ma J."/>
        </authorList>
    </citation>
    <scope>NUCLEOTIDE SEQUENCE [LARGE SCALE GENOMIC DNA]</scope>
    <source>
        <strain evidence="4">JCM 17326</strain>
    </source>
</reference>
<evidence type="ECO:0000256" key="2">
    <source>
        <dbReference type="SAM" id="SignalP"/>
    </source>
</evidence>
<evidence type="ECO:0000313" key="3">
    <source>
        <dbReference type="EMBL" id="GAA3622549.1"/>
    </source>
</evidence>
<dbReference type="EMBL" id="BAABDQ010000067">
    <property type="protein sequence ID" value="GAA3622549.1"/>
    <property type="molecule type" value="Genomic_DNA"/>
</dbReference>
<gene>
    <name evidence="3" type="ORF">GCM10022419_130330</name>
</gene>
<comment type="caution">
    <text evidence="3">The sequence shown here is derived from an EMBL/GenBank/DDBJ whole genome shotgun (WGS) entry which is preliminary data.</text>
</comment>
<proteinExistence type="predicted"/>
<accession>A0ABP7A110</accession>
<dbReference type="PROSITE" id="PS51257">
    <property type="entry name" value="PROKAR_LIPOPROTEIN"/>
    <property type="match status" value="1"/>
</dbReference>
<name>A0ABP7A110_9ACTN</name>